<evidence type="ECO:0000256" key="4">
    <source>
        <dbReference type="ARBA" id="ARBA00022833"/>
    </source>
</evidence>
<protein>
    <submittedName>
        <fullName evidence="8">M48 family metallopeptidase</fullName>
    </submittedName>
</protein>
<dbReference type="CDD" id="cd07331">
    <property type="entry name" value="M48C_Oma1_like"/>
    <property type="match status" value="1"/>
</dbReference>
<evidence type="ECO:0000256" key="3">
    <source>
        <dbReference type="ARBA" id="ARBA00022801"/>
    </source>
</evidence>
<evidence type="ECO:0000256" key="5">
    <source>
        <dbReference type="ARBA" id="ARBA00023049"/>
    </source>
</evidence>
<dbReference type="Gene3D" id="3.30.2010.10">
    <property type="entry name" value="Metalloproteases ('zincins'), catalytic domain"/>
    <property type="match status" value="1"/>
</dbReference>
<keyword evidence="3 6" id="KW-0378">Hydrolase</keyword>
<accession>A0AA40RUC8</accession>
<keyword evidence="5 6" id="KW-0482">Metalloprotease</keyword>
<feature type="domain" description="Peptidase M48" evidence="7">
    <location>
        <begin position="150"/>
        <end position="310"/>
    </location>
</feature>
<evidence type="ECO:0000256" key="2">
    <source>
        <dbReference type="ARBA" id="ARBA00022723"/>
    </source>
</evidence>
<name>A0AA40RUC8_STUST</name>
<proteinExistence type="inferred from homology"/>
<dbReference type="GO" id="GO:0046872">
    <property type="term" value="F:metal ion binding"/>
    <property type="evidence" value="ECO:0007669"/>
    <property type="project" value="UniProtKB-KW"/>
</dbReference>
<comment type="similarity">
    <text evidence="6">Belongs to the peptidase M48 family.</text>
</comment>
<comment type="cofactor">
    <cofactor evidence="6">
        <name>Zn(2+)</name>
        <dbReference type="ChEBI" id="CHEBI:29105"/>
    </cofactor>
    <text evidence="6">Binds 1 zinc ion per subunit.</text>
</comment>
<dbReference type="InterPro" id="IPR051156">
    <property type="entry name" value="Mito/Outer_Membr_Metalloprot"/>
</dbReference>
<dbReference type="PANTHER" id="PTHR22726:SF1">
    <property type="entry name" value="METALLOENDOPEPTIDASE OMA1, MITOCHONDRIAL"/>
    <property type="match status" value="1"/>
</dbReference>
<dbReference type="PANTHER" id="PTHR22726">
    <property type="entry name" value="METALLOENDOPEPTIDASE OMA1"/>
    <property type="match status" value="1"/>
</dbReference>
<dbReference type="Proteomes" id="UP001138621">
    <property type="component" value="Unassembled WGS sequence"/>
</dbReference>
<evidence type="ECO:0000313" key="9">
    <source>
        <dbReference type="Proteomes" id="UP001138621"/>
    </source>
</evidence>
<keyword evidence="1 6" id="KW-0645">Protease</keyword>
<dbReference type="Pfam" id="PF01435">
    <property type="entry name" value="Peptidase_M48"/>
    <property type="match status" value="1"/>
</dbReference>
<evidence type="ECO:0000313" key="8">
    <source>
        <dbReference type="EMBL" id="MBA1306014.1"/>
    </source>
</evidence>
<organism evidence="8 9">
    <name type="scientific">Stutzerimonas stutzeri</name>
    <name type="common">Pseudomonas stutzeri</name>
    <dbReference type="NCBI Taxonomy" id="316"/>
    <lineage>
        <taxon>Bacteria</taxon>
        <taxon>Pseudomonadati</taxon>
        <taxon>Pseudomonadota</taxon>
        <taxon>Gammaproteobacteria</taxon>
        <taxon>Pseudomonadales</taxon>
        <taxon>Pseudomonadaceae</taxon>
        <taxon>Stutzerimonas</taxon>
    </lineage>
</organism>
<dbReference type="GO" id="GO:0016020">
    <property type="term" value="C:membrane"/>
    <property type="evidence" value="ECO:0007669"/>
    <property type="project" value="TreeGrafter"/>
</dbReference>
<keyword evidence="4 6" id="KW-0862">Zinc</keyword>
<dbReference type="GO" id="GO:0051603">
    <property type="term" value="P:proteolysis involved in protein catabolic process"/>
    <property type="evidence" value="ECO:0007669"/>
    <property type="project" value="TreeGrafter"/>
</dbReference>
<reference evidence="8" key="1">
    <citation type="submission" date="2020-02" db="EMBL/GenBank/DDBJ databases">
        <title>Synteny-based analysis reveals conserved mechanism for high triclosan tolerance in Pseudomonas, as well as instances of horizontal transfer.</title>
        <authorList>
            <person name="Mcfarland A.G."/>
            <person name="Bertucci H.K."/>
            <person name="Litmann E."/>
            <person name="Shen J."/>
            <person name="Huttenhower C."/>
            <person name="Hartmann E.M."/>
        </authorList>
    </citation>
    <scope>NUCLEOTIDE SEQUENCE</scope>
    <source>
        <strain evidence="8">109A1</strain>
    </source>
</reference>
<evidence type="ECO:0000256" key="6">
    <source>
        <dbReference type="RuleBase" id="RU003983"/>
    </source>
</evidence>
<dbReference type="GO" id="GO:0004222">
    <property type="term" value="F:metalloendopeptidase activity"/>
    <property type="evidence" value="ECO:0007669"/>
    <property type="project" value="InterPro"/>
</dbReference>
<dbReference type="EMBL" id="JAAMRD010000014">
    <property type="protein sequence ID" value="MBA1306014.1"/>
    <property type="molecule type" value="Genomic_DNA"/>
</dbReference>
<sequence length="342" mass="37078">MDRALIGRARCAERPPRRDVLVHTALSVRFRAHRTYNSAGNGAADFSGKESDLQRLTLGFALIQLILLAGCSGVQTTQPGVVGVDRTQYMIDSLPARELNGAYAMAYAKAVRRAEAEGKLVTESPVGRRVIDISVKLVEQVPAFRPGAERWGWFVNVIDEDIVNANCGPGGKILVYTGLIDRLALTDDELAVVLGHEIGHGLRDHAREHISTKAGFEITGALGSSVLGAGSLGKTLISKSLDVGVGLGFSRRDEVEADLIGLELVARAGFDPRASVSLWEKMAAISQGGGMPAFLSTHPSDRARIKRLNEAMPKVMPLFRAASMQIEQREPERYHLTQDDHH</sequence>
<dbReference type="AlphaFoldDB" id="A0AA40RUC8"/>
<dbReference type="InterPro" id="IPR001915">
    <property type="entry name" value="Peptidase_M48"/>
</dbReference>
<keyword evidence="2" id="KW-0479">Metal-binding</keyword>
<gene>
    <name evidence="8" type="ORF">G7024_16610</name>
</gene>
<evidence type="ECO:0000256" key="1">
    <source>
        <dbReference type="ARBA" id="ARBA00022670"/>
    </source>
</evidence>
<evidence type="ECO:0000259" key="7">
    <source>
        <dbReference type="Pfam" id="PF01435"/>
    </source>
</evidence>
<comment type="caution">
    <text evidence="8">The sequence shown here is derived from an EMBL/GenBank/DDBJ whole genome shotgun (WGS) entry which is preliminary data.</text>
</comment>